<keyword evidence="2" id="KW-1185">Reference proteome</keyword>
<dbReference type="RefSeq" id="WP_184954080.1">
    <property type="nucleotide sequence ID" value="NZ_BOMC01000067.1"/>
</dbReference>
<proteinExistence type="predicted"/>
<protein>
    <submittedName>
        <fullName evidence="1">Uncharacterized protein</fullName>
    </submittedName>
</protein>
<dbReference type="EMBL" id="JACHMF010000001">
    <property type="protein sequence ID" value="MBB4695770.1"/>
    <property type="molecule type" value="Genomic_DNA"/>
</dbReference>
<evidence type="ECO:0000313" key="2">
    <source>
        <dbReference type="Proteomes" id="UP000542742"/>
    </source>
</evidence>
<dbReference type="AlphaFoldDB" id="A0A7W7G4Y0"/>
<organism evidence="1 2">
    <name type="scientific">Paractinoplanes abujensis</name>
    <dbReference type="NCBI Taxonomy" id="882441"/>
    <lineage>
        <taxon>Bacteria</taxon>
        <taxon>Bacillati</taxon>
        <taxon>Actinomycetota</taxon>
        <taxon>Actinomycetes</taxon>
        <taxon>Micromonosporales</taxon>
        <taxon>Micromonosporaceae</taxon>
        <taxon>Paractinoplanes</taxon>
    </lineage>
</organism>
<gene>
    <name evidence="1" type="ORF">BKA14_005918</name>
</gene>
<accession>A0A7W7G4Y0</accession>
<comment type="caution">
    <text evidence="1">The sequence shown here is derived from an EMBL/GenBank/DDBJ whole genome shotgun (WGS) entry which is preliminary data.</text>
</comment>
<dbReference type="Proteomes" id="UP000542742">
    <property type="component" value="Unassembled WGS sequence"/>
</dbReference>
<evidence type="ECO:0000313" key="1">
    <source>
        <dbReference type="EMBL" id="MBB4695770.1"/>
    </source>
</evidence>
<sequence>MSILKARRPRGDSTLYARATPSKVQLTETYTVEQDISKSKSLRQAGDGTGRIEITVPYDGREHFSRQAVADVQHVLGPQPATAGDQRATIGHLLISEHTRTSGLLPSMRSHGTTGAVPLTVPVSTADGTLELTGDRRACRITYDYQLANPALYPIELDVELDDPDSMSDAFGTVLDSVIQAREEPSKIIERLRQQASFDSELLLRITVRITLPIKYTTGPKPVVRHMSLAWPALTSVRSTELYMSKPGQNAGQPSITQVPVRYNPAKGRLEWQDVRVPEVARTGEQSRGTLRSVHEVLVLLKIGHPAELFQQPELRVEAEVEIPHYLLSGLDVRVFDATGRQARRPEAATKLNVHATIYPDDVFATRQFSPYQQFVFDDVIPEEQRITDILTVLSNAGFKAVKVQPPGSEPSPDSPAPSWLLMATRRHGPDELYLLVAVEGRRTRLAREQILTDSRVKIRGDKESGQLKISVLGTLPVNHQELTREMNALQLTLRERFRFQQTSRK</sequence>
<name>A0A7W7G4Y0_9ACTN</name>
<reference evidence="1 2" key="1">
    <citation type="submission" date="2020-08" db="EMBL/GenBank/DDBJ databases">
        <title>Sequencing the genomes of 1000 actinobacteria strains.</title>
        <authorList>
            <person name="Klenk H.-P."/>
        </authorList>
    </citation>
    <scope>NUCLEOTIDE SEQUENCE [LARGE SCALE GENOMIC DNA]</scope>
    <source>
        <strain evidence="1 2">DSM 45518</strain>
    </source>
</reference>